<proteinExistence type="predicted"/>
<evidence type="ECO:0000313" key="1">
    <source>
        <dbReference type="EMBL" id="TDZ21230.1"/>
    </source>
</evidence>
<dbReference type="AlphaFoldDB" id="A0A484FSQ9"/>
<sequence>MDLTPFHLVDIFAGAVKARLWSEGFTPIGDDEWPALRVFAGLVLDLGRLSAEGSDLLAVTFYARRHVTLLSHILSAVPVPSESSFDRFGTVIIESRTEEVFRHVQLSPRDPANVEIEMQLWMQPLIAGWVHHPLDLELAMGPWNLLEHDGPKRHTSSAIGRSAAGRWRAARKRPHFFNSNWTTILLLSRDQIK</sequence>
<organism evidence="1 2">
    <name type="scientific">Colletotrichum orbiculare (strain 104-T / ATCC 96160 / CBS 514.97 / LARS 414 / MAFF 240422)</name>
    <name type="common">Cucumber anthracnose fungus</name>
    <name type="synonym">Colletotrichum lagenarium</name>
    <dbReference type="NCBI Taxonomy" id="1213857"/>
    <lineage>
        <taxon>Eukaryota</taxon>
        <taxon>Fungi</taxon>
        <taxon>Dikarya</taxon>
        <taxon>Ascomycota</taxon>
        <taxon>Pezizomycotina</taxon>
        <taxon>Sordariomycetes</taxon>
        <taxon>Hypocreomycetidae</taxon>
        <taxon>Glomerellales</taxon>
        <taxon>Glomerellaceae</taxon>
        <taxon>Colletotrichum</taxon>
        <taxon>Colletotrichum orbiculare species complex</taxon>
    </lineage>
</organism>
<evidence type="ECO:0000313" key="2">
    <source>
        <dbReference type="Proteomes" id="UP000014480"/>
    </source>
</evidence>
<reference evidence="2" key="2">
    <citation type="journal article" date="2019" name="Mol. Plant Microbe Interact.">
        <title>Genome sequence resources for four phytopathogenic fungi from the Colletotrichum orbiculare species complex.</title>
        <authorList>
            <person name="Gan P."/>
            <person name="Tsushima A."/>
            <person name="Narusaka M."/>
            <person name="Narusaka Y."/>
            <person name="Takano Y."/>
            <person name="Kubo Y."/>
            <person name="Shirasu K."/>
        </authorList>
    </citation>
    <scope>GENOME REANNOTATION</scope>
    <source>
        <strain evidence="2">104-T / ATCC 96160 / CBS 514.97 / LARS 414 / MAFF 240422</strain>
    </source>
</reference>
<comment type="caution">
    <text evidence="1">The sequence shown here is derived from an EMBL/GenBank/DDBJ whole genome shotgun (WGS) entry which is preliminary data.</text>
</comment>
<dbReference type="EMBL" id="AMCV02000015">
    <property type="protein sequence ID" value="TDZ21230.1"/>
    <property type="molecule type" value="Genomic_DNA"/>
</dbReference>
<dbReference type="OrthoDB" id="194358at2759"/>
<reference evidence="2" key="1">
    <citation type="journal article" date="2013" name="New Phytol.">
        <title>Comparative genomic and transcriptomic analyses reveal the hemibiotrophic stage shift of Colletotrichum fungi.</title>
        <authorList>
            <person name="Gan P."/>
            <person name="Ikeda K."/>
            <person name="Irieda H."/>
            <person name="Narusaka M."/>
            <person name="O'Connell R.J."/>
            <person name="Narusaka Y."/>
            <person name="Takano Y."/>
            <person name="Kubo Y."/>
            <person name="Shirasu K."/>
        </authorList>
    </citation>
    <scope>NUCLEOTIDE SEQUENCE [LARGE SCALE GENOMIC DNA]</scope>
    <source>
        <strain evidence="2">104-T / ATCC 96160 / CBS 514.97 / LARS 414 / MAFF 240422</strain>
    </source>
</reference>
<keyword evidence="2" id="KW-1185">Reference proteome</keyword>
<dbReference type="Proteomes" id="UP000014480">
    <property type="component" value="Unassembled WGS sequence"/>
</dbReference>
<accession>A0A484FSQ9</accession>
<gene>
    <name evidence="1" type="ORF">Cob_v005957</name>
</gene>
<name>A0A484FSQ9_COLOR</name>
<protein>
    <submittedName>
        <fullName evidence="1">Uncharacterized protein</fullName>
    </submittedName>
</protein>